<protein>
    <submittedName>
        <fullName evidence="2">Universal stress protein</fullName>
    </submittedName>
</protein>
<gene>
    <name evidence="2" type="ORF">ENH87_06395</name>
</gene>
<reference evidence="2" key="1">
    <citation type="journal article" date="2020" name="mSystems">
        <title>Genome- and Community-Level Interaction Insights into Carbon Utilization and Element Cycling Functions of Hydrothermarchaeota in Hydrothermal Sediment.</title>
        <authorList>
            <person name="Zhou Z."/>
            <person name="Liu Y."/>
            <person name="Xu W."/>
            <person name="Pan J."/>
            <person name="Luo Z.H."/>
            <person name="Li M."/>
        </authorList>
    </citation>
    <scope>NUCLEOTIDE SEQUENCE [LARGE SCALE GENOMIC DNA]</scope>
    <source>
        <strain evidence="2">HyVt-345</strain>
    </source>
</reference>
<evidence type="ECO:0000259" key="1">
    <source>
        <dbReference type="Pfam" id="PF00582"/>
    </source>
</evidence>
<dbReference type="CDD" id="cd00293">
    <property type="entry name" value="USP-like"/>
    <property type="match status" value="1"/>
</dbReference>
<feature type="domain" description="UspA" evidence="1">
    <location>
        <begin position="7"/>
        <end position="142"/>
    </location>
</feature>
<dbReference type="InterPro" id="IPR006016">
    <property type="entry name" value="UspA"/>
</dbReference>
<dbReference type="Pfam" id="PF00582">
    <property type="entry name" value="Usp"/>
    <property type="match status" value="1"/>
</dbReference>
<dbReference type="Proteomes" id="UP000886191">
    <property type="component" value="Unassembled WGS sequence"/>
</dbReference>
<accession>A0A831QNL4</accession>
<dbReference type="Gene3D" id="3.40.50.620">
    <property type="entry name" value="HUPs"/>
    <property type="match status" value="1"/>
</dbReference>
<organism evidence="2">
    <name type="scientific">Pricia antarctica</name>
    <dbReference type="NCBI Taxonomy" id="641691"/>
    <lineage>
        <taxon>Bacteria</taxon>
        <taxon>Pseudomonadati</taxon>
        <taxon>Bacteroidota</taxon>
        <taxon>Flavobacteriia</taxon>
        <taxon>Flavobacteriales</taxon>
        <taxon>Flavobacteriaceae</taxon>
        <taxon>Pricia</taxon>
    </lineage>
</organism>
<dbReference type="SUPFAM" id="SSF52402">
    <property type="entry name" value="Adenine nucleotide alpha hydrolases-like"/>
    <property type="match status" value="1"/>
</dbReference>
<proteinExistence type="predicted"/>
<dbReference type="AlphaFoldDB" id="A0A831QNL4"/>
<sequence>MENNLYKIMVLSDLSSTTKETLKTTIEVAKIIGGEIQVFSVKRLTEVVDVDNQLSAMRSINTEHSVIDKKLKKMIDSISGSQDITISYSFAFGNIKNQISRYIDEKAPDIIVLGKRKNKPLSFIGDSITEFVLTTFEGPILIASDKLTWEPEQKLSIGILNGCSPSQSTRFASDLMLKVKKPIKSFKFVNDSEGSETQNILQEEQMVEYAFDYTKGAINGLSKYVSQNKVDLLFLDRESNNLNSQTTLETSDIRHIINKSKVSLLISDTRIQRLV</sequence>
<dbReference type="InterPro" id="IPR014729">
    <property type="entry name" value="Rossmann-like_a/b/a_fold"/>
</dbReference>
<evidence type="ECO:0000313" key="2">
    <source>
        <dbReference type="EMBL" id="HEA20531.1"/>
    </source>
</evidence>
<dbReference type="EMBL" id="DRGL01000023">
    <property type="protein sequence ID" value="HEA20531.1"/>
    <property type="molecule type" value="Genomic_DNA"/>
</dbReference>
<comment type="caution">
    <text evidence="2">The sequence shown here is derived from an EMBL/GenBank/DDBJ whole genome shotgun (WGS) entry which is preliminary data.</text>
</comment>
<name>A0A831QNL4_9FLAO</name>